<reference evidence="1 2" key="1">
    <citation type="journal article" date="2012" name="Stand. Genomic Sci.">
        <title>Genome sequence of the ocean sediment bacterium Saccharomonospora marina type strain (XMU15(T)).</title>
        <authorList>
            <person name="Klenk H.P."/>
            <person name="Lu M."/>
            <person name="Lucas S."/>
            <person name="Lapidus A."/>
            <person name="Copeland A."/>
            <person name="Pitluck S."/>
            <person name="Goodwin L.A."/>
            <person name="Han C."/>
            <person name="Tapia R."/>
            <person name="Brambilla E.M."/>
            <person name="Potter G."/>
            <person name="Land M."/>
            <person name="Ivanova N."/>
            <person name="Rohde M."/>
            <person name="Goker M."/>
            <person name="Detter J.C."/>
            <person name="Li W.J."/>
            <person name="Kyrpides N.C."/>
            <person name="Woyke T."/>
        </authorList>
    </citation>
    <scope>NUCLEOTIDE SEQUENCE [LARGE SCALE GENOMIC DNA]</scope>
    <source>
        <strain evidence="1 2">XMU15</strain>
    </source>
</reference>
<proteinExistence type="predicted"/>
<dbReference type="STRING" id="882083.SacmaDRAFT_2527"/>
<dbReference type="Proteomes" id="UP000004926">
    <property type="component" value="Chromosome"/>
</dbReference>
<dbReference type="OrthoDB" id="5318791at2"/>
<dbReference type="RefSeq" id="WP_009154155.1">
    <property type="nucleotide sequence ID" value="NZ_CM001439.1"/>
</dbReference>
<protein>
    <submittedName>
        <fullName evidence="1">ABC-type phosphate/phosphonate transport system, periplasmic component</fullName>
    </submittedName>
</protein>
<evidence type="ECO:0000313" key="1">
    <source>
        <dbReference type="EMBL" id="EHR50770.1"/>
    </source>
</evidence>
<name>H5WZN8_9PSEU</name>
<sequence>MNEPLVVGAVAYTPNVVTIWEGMRDYFADGPAPMDFVLFSNYASQVRALLDGTIDLAWNTNLAWVRTVGRTDGACRALAMRDTDAVFQSLFVARPGSGLAGLADLKGRRLALGSRDSAQAAILPVHYLAEAGLDVRDVELLRNDSDVGKHGDTGRSELDALRAVLDERADAAVVGSNTWEAIGRERLMPGAFEVFWESPTYSHCNFTALPHVGEERTRPWLEWLFAMDWDNPEHRPILELEGLRRWIPPRMDGYESLFAAVRAQGVPQWW</sequence>
<dbReference type="EMBL" id="CM001439">
    <property type="protein sequence ID" value="EHR50770.1"/>
    <property type="molecule type" value="Genomic_DNA"/>
</dbReference>
<dbReference type="eggNOG" id="COG3221">
    <property type="taxonomic scope" value="Bacteria"/>
</dbReference>
<accession>H5WZN8</accession>
<dbReference type="PANTHER" id="PTHR35841:SF1">
    <property type="entry name" value="PHOSPHONATES-BINDING PERIPLASMIC PROTEIN"/>
    <property type="match status" value="1"/>
</dbReference>
<gene>
    <name evidence="1" type="ORF">SacmaDRAFT_2527</name>
</gene>
<dbReference type="HOGENOM" id="CLU_090617_0_0_11"/>
<dbReference type="Gene3D" id="3.40.190.10">
    <property type="entry name" value="Periplasmic binding protein-like II"/>
    <property type="match status" value="1"/>
</dbReference>
<keyword evidence="2" id="KW-1185">Reference proteome</keyword>
<dbReference type="AlphaFoldDB" id="H5WZN8"/>
<dbReference type="SUPFAM" id="SSF53850">
    <property type="entry name" value="Periplasmic binding protein-like II"/>
    <property type="match status" value="1"/>
</dbReference>
<dbReference type="PANTHER" id="PTHR35841">
    <property type="entry name" value="PHOSPHONATES-BINDING PERIPLASMIC PROTEIN"/>
    <property type="match status" value="1"/>
</dbReference>
<organism evidence="1 2">
    <name type="scientific">Saccharomonospora marina XMU15</name>
    <dbReference type="NCBI Taxonomy" id="882083"/>
    <lineage>
        <taxon>Bacteria</taxon>
        <taxon>Bacillati</taxon>
        <taxon>Actinomycetota</taxon>
        <taxon>Actinomycetes</taxon>
        <taxon>Pseudonocardiales</taxon>
        <taxon>Pseudonocardiaceae</taxon>
        <taxon>Saccharomonospora</taxon>
    </lineage>
</organism>
<evidence type="ECO:0000313" key="2">
    <source>
        <dbReference type="Proteomes" id="UP000004926"/>
    </source>
</evidence>
<dbReference type="Pfam" id="PF12974">
    <property type="entry name" value="Phosphonate-bd"/>
    <property type="match status" value="1"/>
</dbReference>